<dbReference type="SUPFAM" id="SSF53850">
    <property type="entry name" value="Periplasmic binding protein-like II"/>
    <property type="match status" value="1"/>
</dbReference>
<dbReference type="RefSeq" id="WP_126110571.1">
    <property type="nucleotide sequence ID" value="NZ_CP034465.1"/>
</dbReference>
<keyword evidence="2 6" id="KW-0732">Signal</keyword>
<evidence type="ECO:0000256" key="1">
    <source>
        <dbReference type="ARBA" id="ARBA00022475"/>
    </source>
</evidence>
<dbReference type="InterPro" id="IPR050490">
    <property type="entry name" value="Bact_solute-bd_prot1"/>
</dbReference>
<keyword evidence="5" id="KW-0449">Lipoprotein</keyword>
<reference evidence="8" key="1">
    <citation type="submission" date="2018-12" db="EMBL/GenBank/DDBJ databases">
        <title>Complete genome sequencing of Jeotgalibaca sp. H21T32.</title>
        <authorList>
            <person name="Bae J.-W."/>
            <person name="Lee S.-Y."/>
        </authorList>
    </citation>
    <scope>NUCLEOTIDE SEQUENCE [LARGE SCALE GENOMIC DNA]</scope>
    <source>
        <strain evidence="8">H21T32</strain>
    </source>
</reference>
<dbReference type="Gene3D" id="3.40.190.10">
    <property type="entry name" value="Periplasmic binding protein-like II"/>
    <property type="match status" value="1"/>
</dbReference>
<protein>
    <submittedName>
        <fullName evidence="7">Extracellular solute-binding protein</fullName>
    </submittedName>
</protein>
<keyword evidence="8" id="KW-1185">Reference proteome</keyword>
<dbReference type="InterPro" id="IPR006059">
    <property type="entry name" value="SBP"/>
</dbReference>
<evidence type="ECO:0000256" key="6">
    <source>
        <dbReference type="SAM" id="SignalP"/>
    </source>
</evidence>
<evidence type="ECO:0000313" key="7">
    <source>
        <dbReference type="EMBL" id="AZP04808.1"/>
    </source>
</evidence>
<evidence type="ECO:0000256" key="2">
    <source>
        <dbReference type="ARBA" id="ARBA00022729"/>
    </source>
</evidence>
<gene>
    <name evidence="7" type="ORF">EJN90_09250</name>
</gene>
<evidence type="ECO:0000256" key="5">
    <source>
        <dbReference type="ARBA" id="ARBA00023288"/>
    </source>
</evidence>
<dbReference type="PANTHER" id="PTHR43649:SF33">
    <property type="entry name" value="POLYGALACTURONAN_RHAMNOGALACTURONAN-BINDING PROTEIN YTCQ"/>
    <property type="match status" value="1"/>
</dbReference>
<dbReference type="Pfam" id="PF13416">
    <property type="entry name" value="SBP_bac_8"/>
    <property type="match status" value="1"/>
</dbReference>
<proteinExistence type="predicted"/>
<evidence type="ECO:0000256" key="3">
    <source>
        <dbReference type="ARBA" id="ARBA00023136"/>
    </source>
</evidence>
<accession>A0A3Q9BML4</accession>
<dbReference type="OrthoDB" id="9782846at2"/>
<keyword evidence="3" id="KW-0472">Membrane</keyword>
<dbReference type="Proteomes" id="UP000273326">
    <property type="component" value="Chromosome"/>
</dbReference>
<dbReference type="CDD" id="cd13585">
    <property type="entry name" value="PBP2_TMBP_like"/>
    <property type="match status" value="1"/>
</dbReference>
<sequence>MKKKLLLSSIMTISLFTLAGCGNSGGNSSDQVTLYVSGDVTEGNAYSKMAEKYEEETGVHVEVTDIPYADLTTKISTAVQSNDAPDVARVSGVVPDWSEYLMDLSDVAEESKTIESMTIRDEEGNVKALPTDVTAVGMFINTDLFDEAGVAYPMSEDEIWTWDEFLADIEEVMEKTDARFGFVMDASDHRLRAFTYQFGGKDFFLNEDETSYTTDDETISALEKFYELNNNGVMPKSVWTAGEDAASMFKSGQIPAYISGSWQIKDFSENIDFNWKAVYMPFEDVRATNMGGNFMVGFENSSNSEGGKAFIEWLYQPENYTELATYAGYLPALEDVAVNYEGGQEAYDIYTQEIAATDEISGKQTSDQVTKTMRGYTGLTGSYRDSVVQYLNDEIDIDTVIENTIKDYNEGYLEK</sequence>
<keyword evidence="4" id="KW-0564">Palmitate</keyword>
<evidence type="ECO:0000256" key="4">
    <source>
        <dbReference type="ARBA" id="ARBA00023139"/>
    </source>
</evidence>
<keyword evidence="1" id="KW-1003">Cell membrane</keyword>
<dbReference type="KEGG" id="jeh:EJN90_09250"/>
<organism evidence="7 8">
    <name type="scientific">Jeotgalibaca ciconiae</name>
    <dbReference type="NCBI Taxonomy" id="2496265"/>
    <lineage>
        <taxon>Bacteria</taxon>
        <taxon>Bacillati</taxon>
        <taxon>Bacillota</taxon>
        <taxon>Bacilli</taxon>
        <taxon>Lactobacillales</taxon>
        <taxon>Carnobacteriaceae</taxon>
        <taxon>Jeotgalibaca</taxon>
    </lineage>
</organism>
<dbReference type="PROSITE" id="PS51257">
    <property type="entry name" value="PROKAR_LIPOPROTEIN"/>
    <property type="match status" value="1"/>
</dbReference>
<name>A0A3Q9BML4_9LACT</name>
<feature type="chain" id="PRO_5038946522" evidence="6">
    <location>
        <begin position="20"/>
        <end position="415"/>
    </location>
</feature>
<dbReference type="EMBL" id="CP034465">
    <property type="protein sequence ID" value="AZP04808.1"/>
    <property type="molecule type" value="Genomic_DNA"/>
</dbReference>
<feature type="signal peptide" evidence="6">
    <location>
        <begin position="1"/>
        <end position="19"/>
    </location>
</feature>
<dbReference type="AlphaFoldDB" id="A0A3Q9BML4"/>
<evidence type="ECO:0000313" key="8">
    <source>
        <dbReference type="Proteomes" id="UP000273326"/>
    </source>
</evidence>
<dbReference type="PANTHER" id="PTHR43649">
    <property type="entry name" value="ARABINOSE-BINDING PROTEIN-RELATED"/>
    <property type="match status" value="1"/>
</dbReference>